<dbReference type="Pfam" id="PF14030">
    <property type="entry name" value="DUF4245"/>
    <property type="match status" value="1"/>
</dbReference>
<name>A0A4R8W1U6_9MICO</name>
<reference evidence="2 3" key="1">
    <citation type="submission" date="2019-03" db="EMBL/GenBank/DDBJ databases">
        <title>Genomics of glacier-inhabiting Cryobacterium strains.</title>
        <authorList>
            <person name="Liu Q."/>
            <person name="Xin Y.-H."/>
        </authorList>
    </citation>
    <scope>NUCLEOTIDE SEQUENCE [LARGE SCALE GENOMIC DNA]</scope>
    <source>
        <strain evidence="2 3">RHLT2-21</strain>
    </source>
</reference>
<comment type="caution">
    <text evidence="2">The sequence shown here is derived from an EMBL/GenBank/DDBJ whole genome shotgun (WGS) entry which is preliminary data.</text>
</comment>
<accession>A0A4R8W1U6</accession>
<keyword evidence="1" id="KW-1133">Transmembrane helix</keyword>
<keyword evidence="3" id="KW-1185">Reference proteome</keyword>
<dbReference type="EMBL" id="SOFM01000045">
    <property type="protein sequence ID" value="TFC00694.1"/>
    <property type="molecule type" value="Genomic_DNA"/>
</dbReference>
<evidence type="ECO:0000256" key="1">
    <source>
        <dbReference type="SAM" id="Phobius"/>
    </source>
</evidence>
<feature type="transmembrane region" description="Helical" evidence="1">
    <location>
        <begin position="40"/>
        <end position="61"/>
    </location>
</feature>
<sequence>MSPAKRAPRVVAELGRPETPEETRIRLAENSRNYRARKTVNNLVLSLLVTVGAVLVLVLLVPRSEAPVDRPVDFATVAAQVQTGIDEPLLVPDLPAGWRANAAQWRLGGSDKIPSWYIGLLTRGNEFIGLTQGLGANPSWVAAQLKNAPAGDTVTIDGVTWDVYRNTAPEKERGNFDYALVTEAGTSAYLLVGTATEAEFAELAAALSDQITANAPTTGGK</sequence>
<dbReference type="Proteomes" id="UP000297643">
    <property type="component" value="Unassembled WGS sequence"/>
</dbReference>
<proteinExistence type="predicted"/>
<gene>
    <name evidence="2" type="ORF">E3O32_14650</name>
</gene>
<evidence type="ECO:0000313" key="2">
    <source>
        <dbReference type="EMBL" id="TFC00694.1"/>
    </source>
</evidence>
<keyword evidence="1" id="KW-0472">Membrane</keyword>
<dbReference type="RefSeq" id="WP_134510571.1">
    <property type="nucleotide sequence ID" value="NZ_SOFM01000045.1"/>
</dbReference>
<dbReference type="InterPro" id="IPR025339">
    <property type="entry name" value="DUF4245"/>
</dbReference>
<evidence type="ECO:0000313" key="3">
    <source>
        <dbReference type="Proteomes" id="UP000297643"/>
    </source>
</evidence>
<dbReference type="AlphaFoldDB" id="A0A4R8W1U6"/>
<protein>
    <submittedName>
        <fullName evidence="2">DUF4245 domain-containing protein</fullName>
    </submittedName>
</protein>
<keyword evidence="1" id="KW-0812">Transmembrane</keyword>
<organism evidence="2 3">
    <name type="scientific">Cryobacterium mannosilyticum</name>
    <dbReference type="NCBI Taxonomy" id="1259190"/>
    <lineage>
        <taxon>Bacteria</taxon>
        <taxon>Bacillati</taxon>
        <taxon>Actinomycetota</taxon>
        <taxon>Actinomycetes</taxon>
        <taxon>Micrococcales</taxon>
        <taxon>Microbacteriaceae</taxon>
        <taxon>Cryobacterium</taxon>
    </lineage>
</organism>